<gene>
    <name evidence="1" type="ORF">BRARA_F03714</name>
</gene>
<name>A0A397ZBM9_BRACM</name>
<organism evidence="1 2">
    <name type="scientific">Brassica campestris</name>
    <name type="common">Field mustard</name>
    <dbReference type="NCBI Taxonomy" id="3711"/>
    <lineage>
        <taxon>Eukaryota</taxon>
        <taxon>Viridiplantae</taxon>
        <taxon>Streptophyta</taxon>
        <taxon>Embryophyta</taxon>
        <taxon>Tracheophyta</taxon>
        <taxon>Spermatophyta</taxon>
        <taxon>Magnoliopsida</taxon>
        <taxon>eudicotyledons</taxon>
        <taxon>Gunneridae</taxon>
        <taxon>Pentapetalae</taxon>
        <taxon>rosids</taxon>
        <taxon>malvids</taxon>
        <taxon>Brassicales</taxon>
        <taxon>Brassicaceae</taxon>
        <taxon>Brassiceae</taxon>
        <taxon>Brassica</taxon>
    </lineage>
</organism>
<sequence length="70" mass="7860">MGSSKSKEPVSIQSHCGKDFSNKLCFSLKTLSQLQVVRGNAYDFTGNDLIYLLSPRYIVFAERLTSLISR</sequence>
<reference evidence="1 2" key="1">
    <citation type="submission" date="2018-06" db="EMBL/GenBank/DDBJ databases">
        <title>WGS assembly of Brassica rapa FPsc.</title>
        <authorList>
            <person name="Bowman J."/>
            <person name="Kohchi T."/>
            <person name="Yamato K."/>
            <person name="Jenkins J."/>
            <person name="Shu S."/>
            <person name="Ishizaki K."/>
            <person name="Yamaoka S."/>
            <person name="Nishihama R."/>
            <person name="Nakamura Y."/>
            <person name="Berger F."/>
            <person name="Adam C."/>
            <person name="Aki S."/>
            <person name="Althoff F."/>
            <person name="Araki T."/>
            <person name="Arteaga-Vazquez M."/>
            <person name="Balasubrmanian S."/>
            <person name="Bauer D."/>
            <person name="Boehm C."/>
            <person name="Briginshaw L."/>
            <person name="Caballero-Perez J."/>
            <person name="Catarino B."/>
            <person name="Chen F."/>
            <person name="Chiyoda S."/>
            <person name="Chovatia M."/>
            <person name="Davies K."/>
            <person name="Delmans M."/>
            <person name="Demura T."/>
            <person name="Dierschke T."/>
            <person name="Dolan L."/>
            <person name="Dorantes-Acosta A."/>
            <person name="Eklund D."/>
            <person name="Florent S."/>
            <person name="Flores-Sandoval E."/>
            <person name="Fujiyama A."/>
            <person name="Fukuzawa H."/>
            <person name="Galik B."/>
            <person name="Grimanelli D."/>
            <person name="Grimwood J."/>
            <person name="Grossniklaus U."/>
            <person name="Hamada T."/>
            <person name="Haseloff J."/>
            <person name="Hetherington A."/>
            <person name="Higo A."/>
            <person name="Hirakawa Y."/>
            <person name="Hundley H."/>
            <person name="Ikeda Y."/>
            <person name="Inoue K."/>
            <person name="Inoue S."/>
            <person name="Ishida S."/>
            <person name="Jia Q."/>
            <person name="Kakita M."/>
            <person name="Kanazawa T."/>
            <person name="Kawai Y."/>
            <person name="Kawashima T."/>
            <person name="Kennedy M."/>
            <person name="Kinose K."/>
            <person name="Kinoshita T."/>
            <person name="Kohara Y."/>
            <person name="Koide E."/>
            <person name="Komatsu K."/>
            <person name="Kopischke S."/>
            <person name="Kubo M."/>
            <person name="Kyozuka J."/>
            <person name="Lagercrantz U."/>
            <person name="Lin S."/>
            <person name="Lindquist E."/>
            <person name="Lipzen A."/>
            <person name="Lu C."/>
            <person name="Luna E."/>
            <person name="Martienssen R."/>
            <person name="Minamino N."/>
            <person name="Mizutani M."/>
            <person name="Mizutani M."/>
            <person name="Mochizuki N."/>
            <person name="Monte I."/>
            <person name="Mosher R."/>
            <person name="Nagasaki H."/>
            <person name="Nakagami H."/>
            <person name="Naramoto S."/>
            <person name="Nishitani K."/>
            <person name="Ohtani M."/>
            <person name="Okamoto T."/>
            <person name="Okumura M."/>
            <person name="Phillips J."/>
            <person name="Pollak B."/>
            <person name="Reinders A."/>
            <person name="Roevekamp M."/>
            <person name="Sano R."/>
            <person name="Sawa S."/>
            <person name="Schmid M."/>
            <person name="Shirakawa M."/>
            <person name="Solano R."/>
            <person name="Spunde A."/>
            <person name="Suetsugu N."/>
            <person name="Sugano S."/>
            <person name="Sugiyama A."/>
            <person name="Sun R."/>
            <person name="Suzuki Y."/>
            <person name="Takenaka M."/>
            <person name="Takezawa D."/>
            <person name="Tomogane H."/>
            <person name="Tsuzuki M."/>
            <person name="Ueda T."/>
            <person name="Umeda M."/>
            <person name="Ward J."/>
            <person name="Watanabe Y."/>
            <person name="Yazaki K."/>
            <person name="Yokoyama R."/>
            <person name="Yoshitake Y."/>
            <person name="Yotsui I."/>
            <person name="Zachgo S."/>
            <person name="Schmutz J."/>
        </authorList>
    </citation>
    <scope>NUCLEOTIDE SEQUENCE [LARGE SCALE GENOMIC DNA]</scope>
    <source>
        <strain evidence="2">cv. B-3</strain>
    </source>
</reference>
<dbReference type="EMBL" id="CM010633">
    <property type="protein sequence ID" value="RID60566.1"/>
    <property type="molecule type" value="Genomic_DNA"/>
</dbReference>
<dbReference type="Proteomes" id="UP000264353">
    <property type="component" value="Chromosome A6"/>
</dbReference>
<evidence type="ECO:0000313" key="2">
    <source>
        <dbReference type="Proteomes" id="UP000264353"/>
    </source>
</evidence>
<protein>
    <submittedName>
        <fullName evidence="1">Uncharacterized protein</fullName>
    </submittedName>
</protein>
<dbReference type="AlphaFoldDB" id="A0A397ZBM9"/>
<proteinExistence type="predicted"/>
<evidence type="ECO:0000313" key="1">
    <source>
        <dbReference type="EMBL" id="RID60566.1"/>
    </source>
</evidence>
<accession>A0A397ZBM9</accession>